<evidence type="ECO:0000256" key="12">
    <source>
        <dbReference type="SAM" id="SignalP"/>
    </source>
</evidence>
<dbReference type="GO" id="GO:0071222">
    <property type="term" value="P:cellular response to lipopolysaccharide"/>
    <property type="evidence" value="ECO:0007669"/>
    <property type="project" value="TreeGrafter"/>
</dbReference>
<keyword evidence="3 11" id="KW-0812">Transmembrane</keyword>
<dbReference type="GO" id="GO:0042130">
    <property type="term" value="P:negative regulation of T cell proliferation"/>
    <property type="evidence" value="ECO:0007669"/>
    <property type="project" value="TreeGrafter"/>
</dbReference>
<dbReference type="GeneTree" id="ENSGT00940000161373"/>
<proteinExistence type="predicted"/>
<reference evidence="14" key="1">
    <citation type="submission" date="2025-08" db="UniProtKB">
        <authorList>
            <consortium name="Ensembl"/>
        </authorList>
    </citation>
    <scope>IDENTIFICATION</scope>
</reference>
<evidence type="ECO:0000256" key="11">
    <source>
        <dbReference type="SAM" id="Phobius"/>
    </source>
</evidence>
<dbReference type="GO" id="GO:0031295">
    <property type="term" value="P:T cell costimulation"/>
    <property type="evidence" value="ECO:0007669"/>
    <property type="project" value="TreeGrafter"/>
</dbReference>
<evidence type="ECO:0000256" key="1">
    <source>
        <dbReference type="ARBA" id="ARBA00004251"/>
    </source>
</evidence>
<evidence type="ECO:0000313" key="14">
    <source>
        <dbReference type="Ensembl" id="ENSLLEP00000002272.1"/>
    </source>
</evidence>
<dbReference type="GO" id="GO:0006955">
    <property type="term" value="P:immune response"/>
    <property type="evidence" value="ECO:0007669"/>
    <property type="project" value="TreeGrafter"/>
</dbReference>
<sequence>MSSLLLRILLVSNLQVISALFIVTPEKMKYTARYGDMVKLICNFPVTNNFEESKLKASWEYINPSSGQQVEILRLNNGKIELLDVERTSEGRIAMSLSELKNGHAVLEITNVTLTDAGNYRCVLQLEGADYGTITLDVQASYKNIRNYTAISSDGNDIYLTCQALGFPEAEVFWKNNDIDMCFPPNTSHKLTAEGFYNTSSIIKCRKDSIQNLKCQFWNKALNETTEAVFRFEEKKTNLTIPNNIAIIIGIVFTIMAAVVLVIYLKRKRFCKCFRKKGDRTLTL</sequence>
<dbReference type="InterPro" id="IPR053896">
    <property type="entry name" value="BTN3A2-like_Ig-C"/>
</dbReference>
<evidence type="ECO:0000313" key="15">
    <source>
        <dbReference type="Proteomes" id="UP000694569"/>
    </source>
</evidence>
<evidence type="ECO:0000256" key="3">
    <source>
        <dbReference type="ARBA" id="ARBA00022692"/>
    </source>
</evidence>
<dbReference type="Pfam" id="PF07686">
    <property type="entry name" value="V-set"/>
    <property type="match status" value="1"/>
</dbReference>
<dbReference type="PANTHER" id="PTHR25466">
    <property type="entry name" value="T-LYMPHOCYTE ACTIVATION ANTIGEN"/>
    <property type="match status" value="1"/>
</dbReference>
<keyword evidence="15" id="KW-1185">Reference proteome</keyword>
<keyword evidence="4 12" id="KW-0732">Signal</keyword>
<keyword evidence="8" id="KW-0675">Receptor</keyword>
<keyword evidence="6 11" id="KW-0472">Membrane</keyword>
<evidence type="ECO:0000256" key="10">
    <source>
        <dbReference type="ARBA" id="ARBA00023319"/>
    </source>
</evidence>
<keyword evidence="7" id="KW-1015">Disulfide bond</keyword>
<name>A0A8C5LM41_9ANUR</name>
<dbReference type="InterPro" id="IPR013783">
    <property type="entry name" value="Ig-like_fold"/>
</dbReference>
<dbReference type="InterPro" id="IPR003599">
    <property type="entry name" value="Ig_sub"/>
</dbReference>
<feature type="domain" description="Ig-like" evidence="13">
    <location>
        <begin position="25"/>
        <end position="135"/>
    </location>
</feature>
<dbReference type="InterPro" id="IPR051713">
    <property type="entry name" value="T-cell_Activation_Regulation"/>
</dbReference>
<protein>
    <submittedName>
        <fullName evidence="14">Programmed cell death 1 ligand 2</fullName>
    </submittedName>
</protein>
<dbReference type="GO" id="GO:0042102">
    <property type="term" value="P:positive regulation of T cell proliferation"/>
    <property type="evidence" value="ECO:0007669"/>
    <property type="project" value="TreeGrafter"/>
</dbReference>
<feature type="transmembrane region" description="Helical" evidence="11">
    <location>
        <begin position="245"/>
        <end position="265"/>
    </location>
</feature>
<dbReference type="OrthoDB" id="8680608at2759"/>
<accession>A0A8C5LM41</accession>
<feature type="signal peptide" evidence="12">
    <location>
        <begin position="1"/>
        <end position="19"/>
    </location>
</feature>
<dbReference type="Pfam" id="PF22705">
    <property type="entry name" value="C2-set_3"/>
    <property type="match status" value="1"/>
</dbReference>
<keyword evidence="2" id="KW-1003">Cell membrane</keyword>
<evidence type="ECO:0000256" key="8">
    <source>
        <dbReference type="ARBA" id="ARBA00023170"/>
    </source>
</evidence>
<evidence type="ECO:0000256" key="2">
    <source>
        <dbReference type="ARBA" id="ARBA00022475"/>
    </source>
</evidence>
<dbReference type="AlphaFoldDB" id="A0A8C5LM41"/>
<dbReference type="PANTHER" id="PTHR25466:SF1">
    <property type="entry name" value="PROGRAMMED CELL DEATH 1 LIGAND 2"/>
    <property type="match status" value="1"/>
</dbReference>
<evidence type="ECO:0000256" key="4">
    <source>
        <dbReference type="ARBA" id="ARBA00022729"/>
    </source>
</evidence>
<evidence type="ECO:0000256" key="5">
    <source>
        <dbReference type="ARBA" id="ARBA00022989"/>
    </source>
</evidence>
<organism evidence="14 15">
    <name type="scientific">Leptobrachium leishanense</name>
    <name type="common">Leishan spiny toad</name>
    <dbReference type="NCBI Taxonomy" id="445787"/>
    <lineage>
        <taxon>Eukaryota</taxon>
        <taxon>Metazoa</taxon>
        <taxon>Chordata</taxon>
        <taxon>Craniata</taxon>
        <taxon>Vertebrata</taxon>
        <taxon>Euteleostomi</taxon>
        <taxon>Amphibia</taxon>
        <taxon>Batrachia</taxon>
        <taxon>Anura</taxon>
        <taxon>Pelobatoidea</taxon>
        <taxon>Megophryidae</taxon>
        <taxon>Leptobrachium</taxon>
    </lineage>
</organism>
<dbReference type="InterPro" id="IPR007110">
    <property type="entry name" value="Ig-like_dom"/>
</dbReference>
<evidence type="ECO:0000259" key="13">
    <source>
        <dbReference type="PROSITE" id="PS50835"/>
    </source>
</evidence>
<evidence type="ECO:0000256" key="6">
    <source>
        <dbReference type="ARBA" id="ARBA00023136"/>
    </source>
</evidence>
<dbReference type="SMART" id="SM00409">
    <property type="entry name" value="IG"/>
    <property type="match status" value="1"/>
</dbReference>
<dbReference type="GO" id="GO:0009897">
    <property type="term" value="C:external side of plasma membrane"/>
    <property type="evidence" value="ECO:0007669"/>
    <property type="project" value="TreeGrafter"/>
</dbReference>
<reference evidence="14" key="2">
    <citation type="submission" date="2025-09" db="UniProtKB">
        <authorList>
            <consortium name="Ensembl"/>
        </authorList>
    </citation>
    <scope>IDENTIFICATION</scope>
</reference>
<dbReference type="SUPFAM" id="SSF48726">
    <property type="entry name" value="Immunoglobulin"/>
    <property type="match status" value="2"/>
</dbReference>
<dbReference type="Ensembl" id="ENSLLET00000002370.1">
    <property type="protein sequence ID" value="ENSLLEP00000002272.1"/>
    <property type="gene ID" value="ENSLLEG00000001467.1"/>
</dbReference>
<evidence type="ECO:0000256" key="9">
    <source>
        <dbReference type="ARBA" id="ARBA00023180"/>
    </source>
</evidence>
<keyword evidence="10" id="KW-0393">Immunoglobulin domain</keyword>
<dbReference type="PROSITE" id="PS50835">
    <property type="entry name" value="IG_LIKE"/>
    <property type="match status" value="1"/>
</dbReference>
<feature type="chain" id="PRO_5034352142" evidence="12">
    <location>
        <begin position="20"/>
        <end position="284"/>
    </location>
</feature>
<keyword evidence="9" id="KW-0325">Glycoprotein</keyword>
<dbReference type="InterPro" id="IPR013106">
    <property type="entry name" value="Ig_V-set"/>
</dbReference>
<evidence type="ECO:0000256" key="7">
    <source>
        <dbReference type="ARBA" id="ARBA00023157"/>
    </source>
</evidence>
<dbReference type="Proteomes" id="UP000694569">
    <property type="component" value="Unplaced"/>
</dbReference>
<dbReference type="Gene3D" id="2.60.40.10">
    <property type="entry name" value="Immunoglobulins"/>
    <property type="match status" value="2"/>
</dbReference>
<dbReference type="GO" id="GO:0007166">
    <property type="term" value="P:cell surface receptor signaling pathway"/>
    <property type="evidence" value="ECO:0007669"/>
    <property type="project" value="TreeGrafter"/>
</dbReference>
<comment type="subcellular location">
    <subcellularLocation>
        <location evidence="1">Cell membrane</location>
        <topology evidence="1">Single-pass type I membrane protein</topology>
    </subcellularLocation>
</comment>
<keyword evidence="5 11" id="KW-1133">Transmembrane helix</keyword>
<dbReference type="InterPro" id="IPR036179">
    <property type="entry name" value="Ig-like_dom_sf"/>
</dbReference>